<name>A0ABW4HMZ8_9BACI</name>
<evidence type="ECO:0000259" key="2">
    <source>
        <dbReference type="Pfam" id="PF00171"/>
    </source>
</evidence>
<dbReference type="Gene3D" id="3.40.309.10">
    <property type="entry name" value="Aldehyde Dehydrogenase, Chain A, domain 2"/>
    <property type="match status" value="1"/>
</dbReference>
<dbReference type="InterPro" id="IPR016163">
    <property type="entry name" value="Ald_DH_C"/>
</dbReference>
<sequence>MYINGKWIQTEHTLVVKSPATNEIVSEVPLGDASHVQQAIDAAKASFPAWSKLVAQERSNILLAIADKMTDKKELLASMITREMGKPIGDSMGEVQQSIDYFRWYSEEAKRVYGETIPSSSADKRIMVMKQPIGVVGAITPWNFPISMLARKLGPALAVGCTVVVKPASQTPQCAVELFKIFDEVGVPAGVLNLVIAKASTVSETFMNSPEVRKITFTGSTSVGKRLIEGSAKTVKRVSMELGGHAPFIVFDDADLDDAIDGLLRTKFRCSGQMCTSTNRIYVQSSILETFSQKLAERVSKLKTGNGFNQDTNVGPLVDEQALAKVLAQVKDAKEKGAKVLVGGERLTGGEYDNGNFFMPTVLGEVSEDMLIYSDETFGPVAPIISFETEEAILEKVNHEQYGLASYVYTNDMSRIIRITEGIEYGMIGVNDPLPFTVQAPFGGVKESGMGREGGHHGLNDYLEEKMVSIRFKV</sequence>
<dbReference type="PANTHER" id="PTHR43353:SF5">
    <property type="entry name" value="SUCCINATE-SEMIALDEHYDE DEHYDROGENASE, MITOCHONDRIAL"/>
    <property type="match status" value="1"/>
</dbReference>
<dbReference type="SUPFAM" id="SSF53720">
    <property type="entry name" value="ALDH-like"/>
    <property type="match status" value="1"/>
</dbReference>
<evidence type="ECO:0000313" key="4">
    <source>
        <dbReference type="Proteomes" id="UP001597221"/>
    </source>
</evidence>
<dbReference type="CDD" id="cd07103">
    <property type="entry name" value="ALDH_F5_SSADH_GabD"/>
    <property type="match status" value="1"/>
</dbReference>
<dbReference type="InterPro" id="IPR015590">
    <property type="entry name" value="Aldehyde_DH_dom"/>
</dbReference>
<keyword evidence="4" id="KW-1185">Reference proteome</keyword>
<dbReference type="RefSeq" id="WP_379596334.1">
    <property type="nucleotide sequence ID" value="NZ_JBHUDE010000017.1"/>
</dbReference>
<evidence type="ECO:0000256" key="1">
    <source>
        <dbReference type="ARBA" id="ARBA00023002"/>
    </source>
</evidence>
<dbReference type="Proteomes" id="UP001597221">
    <property type="component" value="Unassembled WGS sequence"/>
</dbReference>
<dbReference type="InterPro" id="IPR016161">
    <property type="entry name" value="Ald_DH/histidinol_DH"/>
</dbReference>
<organism evidence="3 4">
    <name type="scientific">Oceanobacillus luteolus</name>
    <dbReference type="NCBI Taxonomy" id="1274358"/>
    <lineage>
        <taxon>Bacteria</taxon>
        <taxon>Bacillati</taxon>
        <taxon>Bacillota</taxon>
        <taxon>Bacilli</taxon>
        <taxon>Bacillales</taxon>
        <taxon>Bacillaceae</taxon>
        <taxon>Oceanobacillus</taxon>
    </lineage>
</organism>
<dbReference type="Pfam" id="PF00171">
    <property type="entry name" value="Aldedh"/>
    <property type="match status" value="1"/>
</dbReference>
<protein>
    <submittedName>
        <fullName evidence="3">NAD-dependent succinate-semialdehyde dehydrogenase</fullName>
        <ecNumber evidence="3">1.2.1.-</ecNumber>
    </submittedName>
</protein>
<dbReference type="EMBL" id="JBHUDE010000017">
    <property type="protein sequence ID" value="MFD1606974.1"/>
    <property type="molecule type" value="Genomic_DNA"/>
</dbReference>
<dbReference type="Gene3D" id="3.40.605.10">
    <property type="entry name" value="Aldehyde Dehydrogenase, Chain A, domain 1"/>
    <property type="match status" value="1"/>
</dbReference>
<feature type="domain" description="Aldehyde dehydrogenase" evidence="2">
    <location>
        <begin position="7"/>
        <end position="468"/>
    </location>
</feature>
<accession>A0ABW4HMZ8</accession>
<dbReference type="InterPro" id="IPR050740">
    <property type="entry name" value="Aldehyde_DH_Superfamily"/>
</dbReference>
<dbReference type="PANTHER" id="PTHR43353">
    <property type="entry name" value="SUCCINATE-SEMIALDEHYDE DEHYDROGENASE, MITOCHONDRIAL"/>
    <property type="match status" value="1"/>
</dbReference>
<gene>
    <name evidence="3" type="ORF">ACFSBH_04835</name>
</gene>
<proteinExistence type="predicted"/>
<dbReference type="EC" id="1.2.1.-" evidence="3"/>
<dbReference type="InterPro" id="IPR016162">
    <property type="entry name" value="Ald_DH_N"/>
</dbReference>
<dbReference type="GO" id="GO:0016491">
    <property type="term" value="F:oxidoreductase activity"/>
    <property type="evidence" value="ECO:0007669"/>
    <property type="project" value="UniProtKB-KW"/>
</dbReference>
<evidence type="ECO:0000313" key="3">
    <source>
        <dbReference type="EMBL" id="MFD1606974.1"/>
    </source>
</evidence>
<reference evidence="4" key="1">
    <citation type="journal article" date="2019" name="Int. J. Syst. Evol. Microbiol.">
        <title>The Global Catalogue of Microorganisms (GCM) 10K type strain sequencing project: providing services to taxonomists for standard genome sequencing and annotation.</title>
        <authorList>
            <consortium name="The Broad Institute Genomics Platform"/>
            <consortium name="The Broad Institute Genome Sequencing Center for Infectious Disease"/>
            <person name="Wu L."/>
            <person name="Ma J."/>
        </authorList>
    </citation>
    <scope>NUCLEOTIDE SEQUENCE [LARGE SCALE GENOMIC DNA]</scope>
    <source>
        <strain evidence="4">CGMCC 1.12376</strain>
    </source>
</reference>
<keyword evidence="1 3" id="KW-0560">Oxidoreductase</keyword>
<comment type="caution">
    <text evidence="3">The sequence shown here is derived from an EMBL/GenBank/DDBJ whole genome shotgun (WGS) entry which is preliminary data.</text>
</comment>